<dbReference type="CDD" id="cd09168">
    <property type="entry name" value="PLDc_PaPPK1_C2_like"/>
    <property type="match status" value="1"/>
</dbReference>
<dbReference type="Gene3D" id="3.30.1840.10">
    <property type="entry name" value="Polyphosphate kinase middle domain"/>
    <property type="match status" value="1"/>
</dbReference>
<proteinExistence type="inferred from homology"/>
<dbReference type="Pfam" id="PF13090">
    <property type="entry name" value="PP_kinase_C"/>
    <property type="match status" value="1"/>
</dbReference>
<dbReference type="SUPFAM" id="SSF140356">
    <property type="entry name" value="PPK N-terminal domain-like"/>
    <property type="match status" value="1"/>
</dbReference>
<feature type="domain" description="Polyphosphate kinase C-terminal" evidence="13">
    <location>
        <begin position="324"/>
        <end position="489"/>
    </location>
</feature>
<name>A0AA45HIK6_9BACT</name>
<dbReference type="PANTHER" id="PTHR30218:SF0">
    <property type="entry name" value="POLYPHOSPHATE KINASE"/>
    <property type="match status" value="1"/>
</dbReference>
<dbReference type="GO" id="GO:0046872">
    <property type="term" value="F:metal ion binding"/>
    <property type="evidence" value="ECO:0007669"/>
    <property type="project" value="UniProtKB-KW"/>
</dbReference>
<dbReference type="InterPro" id="IPR003414">
    <property type="entry name" value="PP_kinase"/>
</dbReference>
<comment type="PTM">
    <text evidence="8 9">An intermediate of this reaction is the autophosphorylated ppk in which a phosphate is covalently linked to a histidine residue through a N-P bond.</text>
</comment>
<feature type="binding site" evidence="8">
    <location>
        <position position="585"/>
    </location>
    <ligand>
        <name>ATP</name>
        <dbReference type="ChEBI" id="CHEBI:30616"/>
    </ligand>
</feature>
<dbReference type="FunFam" id="3.30.870.10:FF:000001">
    <property type="entry name" value="Polyphosphate kinase"/>
    <property type="match status" value="1"/>
</dbReference>
<dbReference type="Pfam" id="PF17941">
    <property type="entry name" value="PP_kinase_C_1"/>
    <property type="match status" value="1"/>
</dbReference>
<feature type="binding site" evidence="8">
    <location>
        <position position="398"/>
    </location>
    <ligand>
        <name>Mg(2+)</name>
        <dbReference type="ChEBI" id="CHEBI:18420"/>
    </ligand>
</feature>
<dbReference type="InterPro" id="IPR025198">
    <property type="entry name" value="PPK_N_dom"/>
</dbReference>
<evidence type="ECO:0000256" key="4">
    <source>
        <dbReference type="ARBA" id="ARBA00022741"/>
    </source>
</evidence>
<keyword evidence="2 8" id="KW-0808">Transferase</keyword>
<evidence type="ECO:0000313" key="15">
    <source>
        <dbReference type="Proteomes" id="UP000245921"/>
    </source>
</evidence>
<feature type="binding site" evidence="8">
    <location>
        <position position="368"/>
    </location>
    <ligand>
        <name>Mg(2+)</name>
        <dbReference type="ChEBI" id="CHEBI:18420"/>
    </ligand>
</feature>
<feature type="binding site" evidence="8">
    <location>
        <position position="557"/>
    </location>
    <ligand>
        <name>ATP</name>
        <dbReference type="ChEBI" id="CHEBI:30616"/>
    </ligand>
</feature>
<sequence length="704" mass="82051">MENNIYFNRELSWIEFNNRVLEEAMDKQNPVLERLKFLAITSSNLDEFFMIRVAGLKEQVEAGYEKRDISGRTPMEQLKEISMNIHTMIKKQYDCLNRSILPILKKERIRILNYDLLKKEQLKKVKKYYETIVFPVITPMAIDQSRPFPKLPNKSLNIAVSLFKENENEKIAILQVPSIIPRFYETEISDGTKTYILLEDIIMNNAENLFPGYVIKHMSPFRITRNADLSIDEEGAEDLLQEIEKSLVQRKWGMPVRLEVFKKIDKKLLDILKTMLNLSNSDIYMINGPLDISAFMNIALLNDFGCLKYENFKPSPHKDFFNKDIFKVIKNKDILLFHPYQSFEHVVNFIERAAEDENVLAIKQTLYRVSGDSPIVEALIKAAKNGKQVTVLVELKARFDEKNNIEWAKKLEKAGCYVVYGLVGLKVHSKILLIVRKEYEGIKRYVHLSTGNYNDKTAKLYTDIGFFTSKESFGWDASALFNVLTGYSQPPEWKKFMVAPIGLQENIIKLIENEIMYAENGFKASIIIKVNSLLETPIIDALYKASQKNVKIKLIVRGICALKPGIKNLSDNIEVISIVGRFLEHTRIYYFNNGNDFKIYLSSADLMPRNLHRRVEILFPIEEKELKDELYDILKLTLEDTEKARILNSDGIYRRIDKRGKKRLESQKEFINKYKINFKESLNKDMKDMLKPKKDLERDDKYNI</sequence>
<dbReference type="Pfam" id="PF02503">
    <property type="entry name" value="PP_kinase"/>
    <property type="match status" value="1"/>
</dbReference>
<evidence type="ECO:0000259" key="12">
    <source>
        <dbReference type="Pfam" id="PF13090"/>
    </source>
</evidence>
<dbReference type="Pfam" id="PF13089">
    <property type="entry name" value="PP_kinase_N"/>
    <property type="match status" value="1"/>
</dbReference>
<evidence type="ECO:0000256" key="5">
    <source>
        <dbReference type="ARBA" id="ARBA00022777"/>
    </source>
</evidence>
<comment type="catalytic activity">
    <reaction evidence="8 9">
        <text>[phosphate](n) + ATP = [phosphate](n+1) + ADP</text>
        <dbReference type="Rhea" id="RHEA:19573"/>
        <dbReference type="Rhea" id="RHEA-COMP:9859"/>
        <dbReference type="Rhea" id="RHEA-COMP:14280"/>
        <dbReference type="ChEBI" id="CHEBI:16838"/>
        <dbReference type="ChEBI" id="CHEBI:30616"/>
        <dbReference type="ChEBI" id="CHEBI:456216"/>
        <dbReference type="EC" id="2.7.4.1"/>
    </reaction>
</comment>
<dbReference type="NCBIfam" id="TIGR03705">
    <property type="entry name" value="poly_P_kin"/>
    <property type="match status" value="1"/>
</dbReference>
<dbReference type="EC" id="2.7.4.1" evidence="8 9"/>
<keyword evidence="15" id="KW-1185">Reference proteome</keyword>
<comment type="caution">
    <text evidence="14">The sequence shown here is derived from an EMBL/GenBank/DDBJ whole genome shotgun (WGS) entry which is preliminary data.</text>
</comment>
<evidence type="ECO:0000256" key="2">
    <source>
        <dbReference type="ARBA" id="ARBA00022679"/>
    </source>
</evidence>
<evidence type="ECO:0000256" key="7">
    <source>
        <dbReference type="ARBA" id="ARBA00022842"/>
    </source>
</evidence>
<dbReference type="Gene3D" id="3.30.870.10">
    <property type="entry name" value="Endonuclease Chain A"/>
    <property type="match status" value="2"/>
</dbReference>
<comment type="cofactor">
    <cofactor evidence="8">
        <name>Mg(2+)</name>
        <dbReference type="ChEBI" id="CHEBI:18420"/>
    </cofactor>
</comment>
<feature type="binding site" evidence="8">
    <location>
        <position position="461"/>
    </location>
    <ligand>
        <name>ATP</name>
        <dbReference type="ChEBI" id="CHEBI:30616"/>
    </ligand>
</feature>
<dbReference type="PANTHER" id="PTHR30218">
    <property type="entry name" value="POLYPHOSPHATE KINASE"/>
    <property type="match status" value="1"/>
</dbReference>
<dbReference type="GO" id="GO:0005524">
    <property type="term" value="F:ATP binding"/>
    <property type="evidence" value="ECO:0007669"/>
    <property type="project" value="UniProtKB-KW"/>
</dbReference>
<feature type="active site" description="Phosphohistidine intermediate" evidence="8">
    <location>
        <position position="428"/>
    </location>
</feature>
<dbReference type="AlphaFoldDB" id="A0AA45HIK6"/>
<dbReference type="NCBIfam" id="NF003921">
    <property type="entry name" value="PRK05443.2-2"/>
    <property type="match status" value="1"/>
</dbReference>
<keyword evidence="5 8" id="KW-0418">Kinase</keyword>
<gene>
    <name evidence="8" type="primary">ppk</name>
    <name evidence="14" type="ORF">C7380_10939</name>
</gene>
<dbReference type="NCBIfam" id="NF003920">
    <property type="entry name" value="PRK05443.2-1"/>
    <property type="match status" value="1"/>
</dbReference>
<dbReference type="NCBIfam" id="NF003918">
    <property type="entry name" value="PRK05443.1-2"/>
    <property type="match status" value="1"/>
</dbReference>
<dbReference type="InterPro" id="IPR041108">
    <property type="entry name" value="PP_kinase_C_1"/>
</dbReference>
<keyword evidence="1 8" id="KW-0597">Phosphoprotein</keyword>
<dbReference type="SUPFAM" id="SSF143724">
    <property type="entry name" value="PHP14-like"/>
    <property type="match status" value="1"/>
</dbReference>
<dbReference type="InterPro" id="IPR036830">
    <property type="entry name" value="PP_kinase_middle_dom_sf"/>
</dbReference>
<evidence type="ECO:0000256" key="8">
    <source>
        <dbReference type="HAMAP-Rule" id="MF_00347"/>
    </source>
</evidence>
<reference evidence="14 15" key="1">
    <citation type="submission" date="2018-05" db="EMBL/GenBank/DDBJ databases">
        <title>Genomic Encyclopedia of Type Strains, Phase IV (KMG-IV): sequencing the most valuable type-strain genomes for metagenomic binning, comparative biology and taxonomic classification.</title>
        <authorList>
            <person name="Goeker M."/>
        </authorList>
    </citation>
    <scope>NUCLEOTIDE SEQUENCE [LARGE SCALE GENOMIC DNA]</scope>
    <source>
        <strain evidence="14 15">DSM 24906</strain>
    </source>
</reference>
<keyword evidence="4 8" id="KW-0547">Nucleotide-binding</keyword>
<keyword evidence="3 8" id="KW-0479">Metal-binding</keyword>
<protein>
    <recommendedName>
        <fullName evidence="8 9">Polyphosphate kinase</fullName>
        <ecNumber evidence="8 9">2.7.4.1</ecNumber>
    </recommendedName>
    <alternativeName>
        <fullName evidence="8">ATP-polyphosphate phosphotransferase</fullName>
    </alternativeName>
    <alternativeName>
        <fullName evidence="8">Polyphosphoric acid kinase</fullName>
    </alternativeName>
</protein>
<keyword evidence="6 8" id="KW-0067">ATP-binding</keyword>
<dbReference type="InterPro" id="IPR024953">
    <property type="entry name" value="PP_kinase_middle"/>
</dbReference>
<organism evidence="14 15">
    <name type="scientific">Oceanotoga teriensis</name>
    <dbReference type="NCBI Taxonomy" id="515440"/>
    <lineage>
        <taxon>Bacteria</taxon>
        <taxon>Thermotogati</taxon>
        <taxon>Thermotogota</taxon>
        <taxon>Thermotogae</taxon>
        <taxon>Petrotogales</taxon>
        <taxon>Petrotogaceae</taxon>
        <taxon>Oceanotoga</taxon>
    </lineage>
</organism>
<evidence type="ECO:0000259" key="11">
    <source>
        <dbReference type="Pfam" id="PF13089"/>
    </source>
</evidence>
<dbReference type="Gene3D" id="1.20.58.310">
    <property type="entry name" value="Polyphosphate kinase N-terminal domain"/>
    <property type="match status" value="1"/>
</dbReference>
<feature type="binding site" evidence="8">
    <location>
        <position position="44"/>
    </location>
    <ligand>
        <name>ATP</name>
        <dbReference type="ChEBI" id="CHEBI:30616"/>
    </ligand>
</feature>
<dbReference type="SUPFAM" id="SSF56024">
    <property type="entry name" value="Phospholipase D/nuclease"/>
    <property type="match status" value="2"/>
</dbReference>
<feature type="domain" description="Polyphosphate kinase middle" evidence="10">
    <location>
        <begin position="120"/>
        <end position="298"/>
    </location>
</feature>
<evidence type="ECO:0000259" key="10">
    <source>
        <dbReference type="Pfam" id="PF02503"/>
    </source>
</evidence>
<keyword evidence="7 8" id="KW-0460">Magnesium</keyword>
<dbReference type="InterPro" id="IPR025200">
    <property type="entry name" value="PPK_C_dom2"/>
</dbReference>
<evidence type="ECO:0000256" key="6">
    <source>
        <dbReference type="ARBA" id="ARBA00022840"/>
    </source>
</evidence>
<feature type="domain" description="Polyphosphate kinase C-terminal" evidence="12">
    <location>
        <begin position="497"/>
        <end position="667"/>
    </location>
</feature>
<evidence type="ECO:0000256" key="3">
    <source>
        <dbReference type="ARBA" id="ARBA00022723"/>
    </source>
</evidence>
<dbReference type="InterPro" id="IPR036832">
    <property type="entry name" value="PPK_N_dom_sf"/>
</dbReference>
<dbReference type="NCBIfam" id="NF003917">
    <property type="entry name" value="PRK05443.1-1"/>
    <property type="match status" value="1"/>
</dbReference>
<evidence type="ECO:0000256" key="1">
    <source>
        <dbReference type="ARBA" id="ARBA00022553"/>
    </source>
</evidence>
<accession>A0AA45HIK6</accession>
<evidence type="ECO:0000256" key="9">
    <source>
        <dbReference type="RuleBase" id="RU003800"/>
    </source>
</evidence>
<evidence type="ECO:0000259" key="13">
    <source>
        <dbReference type="Pfam" id="PF17941"/>
    </source>
</evidence>
<dbReference type="GO" id="GO:0009358">
    <property type="term" value="C:polyphosphate kinase complex"/>
    <property type="evidence" value="ECO:0007669"/>
    <property type="project" value="InterPro"/>
</dbReference>
<dbReference type="GO" id="GO:0006799">
    <property type="term" value="P:polyphosphate biosynthetic process"/>
    <property type="evidence" value="ECO:0007669"/>
    <property type="project" value="UniProtKB-UniRule"/>
</dbReference>
<dbReference type="PIRSF" id="PIRSF015589">
    <property type="entry name" value="PP_kinase"/>
    <property type="match status" value="1"/>
</dbReference>
<dbReference type="CDD" id="cd09165">
    <property type="entry name" value="PLDc_PaPPK1_C1_like"/>
    <property type="match status" value="1"/>
</dbReference>
<comment type="similarity">
    <text evidence="8 9">Belongs to the polyphosphate kinase 1 (PPK1) family.</text>
</comment>
<dbReference type="EMBL" id="QGGI01000009">
    <property type="protein sequence ID" value="PWJ92156.1"/>
    <property type="molecule type" value="Genomic_DNA"/>
</dbReference>
<dbReference type="GO" id="GO:0008976">
    <property type="term" value="F:polyphosphate kinase activity"/>
    <property type="evidence" value="ECO:0007669"/>
    <property type="project" value="UniProtKB-UniRule"/>
</dbReference>
<comment type="function">
    <text evidence="8 9">Catalyzes the reversible transfer of the terminal phosphate of ATP to form a long-chain polyphosphate (polyP).</text>
</comment>
<evidence type="ECO:0000313" key="14">
    <source>
        <dbReference type="EMBL" id="PWJ92156.1"/>
    </source>
</evidence>
<dbReference type="HAMAP" id="MF_00347">
    <property type="entry name" value="Polyphosphate_kinase"/>
    <property type="match status" value="1"/>
</dbReference>
<dbReference type="Proteomes" id="UP000245921">
    <property type="component" value="Unassembled WGS sequence"/>
</dbReference>
<feature type="domain" description="Polyphosphate kinase N-terminal" evidence="11">
    <location>
        <begin position="6"/>
        <end position="111"/>
    </location>
</feature>